<dbReference type="EMBL" id="UGGP01000001">
    <property type="protein sequence ID" value="STO09514.1"/>
    <property type="molecule type" value="Genomic_DNA"/>
</dbReference>
<evidence type="ECO:0000256" key="3">
    <source>
        <dbReference type="RuleBase" id="RU003476"/>
    </source>
</evidence>
<reference evidence="5 6" key="1">
    <citation type="submission" date="2018-06" db="EMBL/GenBank/DDBJ databases">
        <authorList>
            <consortium name="Pathogen Informatics"/>
            <person name="Doyle S."/>
        </authorList>
    </citation>
    <scope>NUCLEOTIDE SEQUENCE [LARGE SCALE GENOMIC DNA]</scope>
    <source>
        <strain evidence="5 6">NCTC13163</strain>
    </source>
</reference>
<protein>
    <submittedName>
        <fullName evidence="5">Nucleoside triphosphatase nudI</fullName>
        <ecNumber evidence="5">3.6.1.-</ecNumber>
    </submittedName>
</protein>
<evidence type="ECO:0000256" key="1">
    <source>
        <dbReference type="ARBA" id="ARBA00001946"/>
    </source>
</evidence>
<dbReference type="InterPro" id="IPR015797">
    <property type="entry name" value="NUDIX_hydrolase-like_dom_sf"/>
</dbReference>
<dbReference type="OrthoDB" id="9787476at2"/>
<dbReference type="PANTHER" id="PTHR43046">
    <property type="entry name" value="GDP-MANNOSE MANNOSYL HYDROLASE"/>
    <property type="match status" value="1"/>
</dbReference>
<dbReference type="InterPro" id="IPR020084">
    <property type="entry name" value="NUDIX_hydrolase_CS"/>
</dbReference>
<dbReference type="PRINTS" id="PR00502">
    <property type="entry name" value="NUDIXFAMILY"/>
</dbReference>
<keyword evidence="2 3" id="KW-0378">Hydrolase</keyword>
<evidence type="ECO:0000259" key="4">
    <source>
        <dbReference type="PROSITE" id="PS51462"/>
    </source>
</evidence>
<feature type="domain" description="Nudix hydrolase" evidence="4">
    <location>
        <begin position="4"/>
        <end position="125"/>
    </location>
</feature>
<gene>
    <name evidence="5" type="primary">nudI</name>
    <name evidence="5" type="ORF">NCTC13163_02952</name>
</gene>
<dbReference type="CDD" id="cd04699">
    <property type="entry name" value="NUDIX_MutT_Nudt1"/>
    <property type="match status" value="1"/>
</dbReference>
<comment type="similarity">
    <text evidence="3">Belongs to the Nudix hydrolase family.</text>
</comment>
<evidence type="ECO:0000313" key="5">
    <source>
        <dbReference type="EMBL" id="STO09514.1"/>
    </source>
</evidence>
<organism evidence="5 6">
    <name type="scientific">Exiguobacterium aurantiacum</name>
    <dbReference type="NCBI Taxonomy" id="33987"/>
    <lineage>
        <taxon>Bacteria</taxon>
        <taxon>Bacillati</taxon>
        <taxon>Bacillota</taxon>
        <taxon>Bacilli</taxon>
        <taxon>Bacillales</taxon>
        <taxon>Bacillales Family XII. Incertae Sedis</taxon>
        <taxon>Exiguobacterium</taxon>
    </lineage>
</organism>
<evidence type="ECO:0000313" key="6">
    <source>
        <dbReference type="Proteomes" id="UP000254060"/>
    </source>
</evidence>
<name>A0A377FY74_9BACL</name>
<dbReference type="InterPro" id="IPR020476">
    <property type="entry name" value="Nudix_hydrolase"/>
</dbReference>
<dbReference type="Gene3D" id="3.90.79.10">
    <property type="entry name" value="Nucleoside Triphosphate Pyrophosphohydrolase"/>
    <property type="match status" value="1"/>
</dbReference>
<dbReference type="SUPFAM" id="SSF55811">
    <property type="entry name" value="Nudix"/>
    <property type="match status" value="1"/>
</dbReference>
<comment type="cofactor">
    <cofactor evidence="1">
        <name>Mg(2+)</name>
        <dbReference type="ChEBI" id="CHEBI:18420"/>
    </cofactor>
</comment>
<dbReference type="AlphaFoldDB" id="A0A377FY74"/>
<dbReference type="InterPro" id="IPR000086">
    <property type="entry name" value="NUDIX_hydrolase_dom"/>
</dbReference>
<dbReference type="RefSeq" id="WP_029333901.1">
    <property type="nucleotide sequence ID" value="NZ_UGGP01000001.1"/>
</dbReference>
<dbReference type="Proteomes" id="UP000254060">
    <property type="component" value="Unassembled WGS sequence"/>
</dbReference>
<dbReference type="PANTHER" id="PTHR43046:SF14">
    <property type="entry name" value="MUTT_NUDIX FAMILY PROTEIN"/>
    <property type="match status" value="1"/>
</dbReference>
<accession>A0A377FY74</accession>
<sequence length="125" mass="13934">MPGTIVVAVKAVIVHEGKLLIAKRSIEDDIDPGMWELVGGKVDFGERLEIALEREVEEEVGLRVTVTQLLYATTFLTDTSRQVVILTYLCRPASTTVALSFEHSDAAWVTPFEAKERLHPRIVDD</sequence>
<dbReference type="STRING" id="1397694.GCA_000702585_00374"/>
<proteinExistence type="inferred from homology"/>
<dbReference type="EC" id="3.6.1.-" evidence="5"/>
<dbReference type="PROSITE" id="PS51462">
    <property type="entry name" value="NUDIX"/>
    <property type="match status" value="1"/>
</dbReference>
<dbReference type="GO" id="GO:0016787">
    <property type="term" value="F:hydrolase activity"/>
    <property type="evidence" value="ECO:0007669"/>
    <property type="project" value="UniProtKB-KW"/>
</dbReference>
<dbReference type="Pfam" id="PF00293">
    <property type="entry name" value="NUDIX"/>
    <property type="match status" value="1"/>
</dbReference>
<evidence type="ECO:0000256" key="2">
    <source>
        <dbReference type="ARBA" id="ARBA00022801"/>
    </source>
</evidence>
<dbReference type="PROSITE" id="PS00893">
    <property type="entry name" value="NUDIX_BOX"/>
    <property type="match status" value="1"/>
</dbReference>